<proteinExistence type="predicted"/>
<organism evidence="1">
    <name type="scientific">Arundo donax</name>
    <name type="common">Giant reed</name>
    <name type="synonym">Donax arundinaceus</name>
    <dbReference type="NCBI Taxonomy" id="35708"/>
    <lineage>
        <taxon>Eukaryota</taxon>
        <taxon>Viridiplantae</taxon>
        <taxon>Streptophyta</taxon>
        <taxon>Embryophyta</taxon>
        <taxon>Tracheophyta</taxon>
        <taxon>Spermatophyta</taxon>
        <taxon>Magnoliopsida</taxon>
        <taxon>Liliopsida</taxon>
        <taxon>Poales</taxon>
        <taxon>Poaceae</taxon>
        <taxon>PACMAD clade</taxon>
        <taxon>Arundinoideae</taxon>
        <taxon>Arundineae</taxon>
        <taxon>Arundo</taxon>
    </lineage>
</organism>
<name>A0A0A9ETK7_ARUDO</name>
<accession>A0A0A9ETK7</accession>
<protein>
    <submittedName>
        <fullName evidence="1">Uncharacterized protein</fullName>
    </submittedName>
</protein>
<evidence type="ECO:0000313" key="1">
    <source>
        <dbReference type="EMBL" id="JAE01196.1"/>
    </source>
</evidence>
<sequence>MSNRVSCITGPEQAELHLLELVHTTPTEL</sequence>
<reference evidence="1" key="2">
    <citation type="journal article" date="2015" name="Data Brief">
        <title>Shoot transcriptome of the giant reed, Arundo donax.</title>
        <authorList>
            <person name="Barrero R.A."/>
            <person name="Guerrero F.D."/>
            <person name="Moolhuijzen P."/>
            <person name="Goolsby J.A."/>
            <person name="Tidwell J."/>
            <person name="Bellgard S.E."/>
            <person name="Bellgard M.I."/>
        </authorList>
    </citation>
    <scope>NUCLEOTIDE SEQUENCE</scope>
    <source>
        <tissue evidence="1">Shoot tissue taken approximately 20 cm above the soil surface</tissue>
    </source>
</reference>
<reference evidence="1" key="1">
    <citation type="submission" date="2014-09" db="EMBL/GenBank/DDBJ databases">
        <authorList>
            <person name="Magalhaes I.L.F."/>
            <person name="Oliveira U."/>
            <person name="Santos F.R."/>
            <person name="Vidigal T.H.D.A."/>
            <person name="Brescovit A.D."/>
            <person name="Santos A.J."/>
        </authorList>
    </citation>
    <scope>NUCLEOTIDE SEQUENCE</scope>
    <source>
        <tissue evidence="1">Shoot tissue taken approximately 20 cm above the soil surface</tissue>
    </source>
</reference>
<dbReference type="EMBL" id="GBRH01196700">
    <property type="protein sequence ID" value="JAE01196.1"/>
    <property type="molecule type" value="Transcribed_RNA"/>
</dbReference>
<dbReference type="AlphaFoldDB" id="A0A0A9ETK7"/>